<dbReference type="SUPFAM" id="SSF52743">
    <property type="entry name" value="Subtilisin-like"/>
    <property type="match status" value="1"/>
</dbReference>
<feature type="signal peptide" evidence="4">
    <location>
        <begin position="1"/>
        <end position="25"/>
    </location>
</feature>
<dbReference type="eggNOG" id="COG1404">
    <property type="taxonomic scope" value="Bacteria"/>
</dbReference>
<gene>
    <name evidence="6" type="ORF">CTER_4095</name>
</gene>
<proteinExistence type="predicted"/>
<evidence type="ECO:0000259" key="5">
    <source>
        <dbReference type="Pfam" id="PF00082"/>
    </source>
</evidence>
<keyword evidence="1" id="KW-0645">Protease</keyword>
<organism evidence="6 7">
    <name type="scientific">Ruminiclostridium cellobioparum subsp. termitidis CT1112</name>
    <dbReference type="NCBI Taxonomy" id="1195236"/>
    <lineage>
        <taxon>Bacteria</taxon>
        <taxon>Bacillati</taxon>
        <taxon>Bacillota</taxon>
        <taxon>Clostridia</taxon>
        <taxon>Eubacteriales</taxon>
        <taxon>Oscillospiraceae</taxon>
        <taxon>Ruminiclostridium</taxon>
    </lineage>
</organism>
<evidence type="ECO:0000256" key="4">
    <source>
        <dbReference type="SAM" id="SignalP"/>
    </source>
</evidence>
<dbReference type="STRING" id="1195236.CTER_4095"/>
<accession>S0FIW5</accession>
<dbReference type="CDD" id="cd00306">
    <property type="entry name" value="Peptidases_S8_S53"/>
    <property type="match status" value="1"/>
</dbReference>
<keyword evidence="2" id="KW-0378">Hydrolase</keyword>
<feature type="chain" id="PRO_5038389727" evidence="4">
    <location>
        <begin position="26"/>
        <end position="408"/>
    </location>
</feature>
<dbReference type="GO" id="GO:0004252">
    <property type="term" value="F:serine-type endopeptidase activity"/>
    <property type="evidence" value="ECO:0007669"/>
    <property type="project" value="InterPro"/>
</dbReference>
<dbReference type="GO" id="GO:0006508">
    <property type="term" value="P:proteolysis"/>
    <property type="evidence" value="ECO:0007669"/>
    <property type="project" value="UniProtKB-KW"/>
</dbReference>
<dbReference type="InterPro" id="IPR000209">
    <property type="entry name" value="Peptidase_S8/S53_dom"/>
</dbReference>
<comment type="caution">
    <text evidence="6">The sequence shown here is derived from an EMBL/GenBank/DDBJ whole genome shotgun (WGS) entry which is preliminary data.</text>
</comment>
<protein>
    <submittedName>
        <fullName evidence="6">Subtilase family</fullName>
    </submittedName>
</protein>
<evidence type="ECO:0000256" key="1">
    <source>
        <dbReference type="ARBA" id="ARBA00022670"/>
    </source>
</evidence>
<dbReference type="EMBL" id="AORV01000059">
    <property type="protein sequence ID" value="EMS70151.1"/>
    <property type="molecule type" value="Genomic_DNA"/>
</dbReference>
<evidence type="ECO:0000313" key="6">
    <source>
        <dbReference type="EMBL" id="EMS70151.1"/>
    </source>
</evidence>
<dbReference type="PRINTS" id="PR00723">
    <property type="entry name" value="SUBTILISIN"/>
</dbReference>
<dbReference type="InterPro" id="IPR015500">
    <property type="entry name" value="Peptidase_S8_subtilisin-rel"/>
</dbReference>
<keyword evidence="4" id="KW-0732">Signal</keyword>
<evidence type="ECO:0000256" key="3">
    <source>
        <dbReference type="ARBA" id="ARBA00022825"/>
    </source>
</evidence>
<evidence type="ECO:0000256" key="2">
    <source>
        <dbReference type="ARBA" id="ARBA00022801"/>
    </source>
</evidence>
<feature type="domain" description="Peptidase S8/S53" evidence="5">
    <location>
        <begin position="144"/>
        <end position="280"/>
    </location>
</feature>
<dbReference type="AlphaFoldDB" id="S0FIW5"/>
<dbReference type="Proteomes" id="UP000014155">
    <property type="component" value="Unassembled WGS sequence"/>
</dbReference>
<evidence type="ECO:0000313" key="7">
    <source>
        <dbReference type="Proteomes" id="UP000014155"/>
    </source>
</evidence>
<sequence>MKRFFRAIISTVLIAVLLFSPYQTAINAEGNNIVYKTLLSPKNKLCIVTKPLAADFSSIHPGKMTELPGYNEDSDQMWQVDLRSSDLTLLDLKGRLRDLTFSSFDSKTRWPGKLPEDFNPQKIMDLGKNPGLGVRALHRKGINGKGIGIAIIDQTLLVDHVEYKNRLKMYEEIHNPGDVAAMHGPAVASIAVGKSAGVAPEADLYYIAETHGTFGENDSFDWDLTWLAKSIDRIVEVNKILPKNKKIRVISISLEIGSWFNGYEKALAAIDKAKKEGIYTVYVGSYNFTGLGRDPLKSADDVNSYSIGLFLKKYPYKNEQILIPMDSRCTASPTGPKDYVFYREGGMSWTVPYVAGLYALACQVNSEITPEAFWKEAEKTCGINKDKLGKIINPSKLLDNIKRLKNSK</sequence>
<name>S0FIW5_RUMCE</name>
<dbReference type="InterPro" id="IPR036852">
    <property type="entry name" value="Peptidase_S8/S53_dom_sf"/>
</dbReference>
<reference evidence="6 7" key="1">
    <citation type="journal article" date="2013" name="Genome Announc.">
        <title>Draft Genome Sequence of the Cellulolytic, Mesophilic, Anaerobic Bacterium Clostridium termitidis Strain CT1112 (DSM 5398).</title>
        <authorList>
            <person name="Lal S."/>
            <person name="Ramachandran U."/>
            <person name="Zhang X."/>
            <person name="Munir R."/>
            <person name="Sparling R."/>
            <person name="Levin D.B."/>
        </authorList>
    </citation>
    <scope>NUCLEOTIDE SEQUENCE [LARGE SCALE GENOMIC DNA]</scope>
    <source>
        <strain evidence="6 7">CT1112</strain>
    </source>
</reference>
<dbReference type="Gene3D" id="3.40.50.200">
    <property type="entry name" value="Peptidase S8/S53 domain"/>
    <property type="match status" value="1"/>
</dbReference>
<dbReference type="RefSeq" id="WP_004628963.1">
    <property type="nucleotide sequence ID" value="NZ_AORV01000059.1"/>
</dbReference>
<keyword evidence="3" id="KW-0720">Serine protease</keyword>
<keyword evidence="7" id="KW-1185">Reference proteome</keyword>
<dbReference type="Pfam" id="PF00082">
    <property type="entry name" value="Peptidase_S8"/>
    <property type="match status" value="1"/>
</dbReference>
<dbReference type="PATRIC" id="fig|1195236.3.peg.4311"/>